<sequence>MILATIAAESLPIESLIRDLAFILILGAVVTVLFKWLRQPVVLGYIVAGFLASPHFEYLPSVTTDSNIEFWAQIGIVVLLFSLGLEFSFKKLVNAGGSAVVTAMIIVAGMMCGGFVVGHILGFSAINCLFLGGMLSMSSTTIIIKAFNDLGLQHKKFASLVFAVLIVEDLFAVVMMVLLSSIAVNSTVKGGEMLFSVMKLVFFLIMWFATGVFVLPSLLNKVRRYLNSETLLIMSMGLCLGMAVFSVCCGFSLALGAFVMGSILAGTSFAERIERVVTPVKDLFGSVFFISVGMMVDPHIITQYWAPILVLSGVVIFGMILFGTFGMLVTGQNLKVAIEAGFSLTQIGEFAFIIATLGMSLGVLDPTIYPIVVAVSVLTTFTTPYFIRMADPAYGIIRRLLPRRLHFLIDRYTESAAAESETGRLWRSLIHRYLWRVMLYSAVLVAMALISQKWVLPWLTGVSEVWGPLLCALLTLAAMTPFLIALSFPASKRTERQRLIEANAKFDVPLVVMTFFRLLIGLAIIIYTLSVTFSVAVGFIFGIFIFMLLVFGFSRNVRRRMRGIESRFIDNLNERELRRSGRRNNVVGNLHMAFMTVGYDCPFVGERLQDSDLRRRYGVSIANIQRGAQVLPVPSGDTRIFPGDVLGVIGTDEEIQKLLPIVEATDSNEAAGPSAHDFKMTTVQISASSPLAGKTVGEARLSKDYSTLLVAIDRNGEFITPVASTRFEPHDIIWAVAPKKQIARLK</sequence>
<evidence type="ECO:0000259" key="9">
    <source>
        <dbReference type="PROSITE" id="PS51202"/>
    </source>
</evidence>
<keyword evidence="11" id="KW-1185">Reference proteome</keyword>
<dbReference type="InterPro" id="IPR038770">
    <property type="entry name" value="Na+/solute_symporter_sf"/>
</dbReference>
<dbReference type="InterPro" id="IPR036721">
    <property type="entry name" value="RCK_C_sf"/>
</dbReference>
<keyword evidence="4" id="KW-0406">Ion transport</keyword>
<feature type="transmembrane region" description="Helical" evidence="8">
    <location>
        <begin position="466"/>
        <end position="488"/>
    </location>
</feature>
<evidence type="ECO:0000256" key="4">
    <source>
        <dbReference type="ARBA" id="ARBA00022538"/>
    </source>
</evidence>
<dbReference type="PANTHER" id="PTHR42751:SF3">
    <property type="entry name" value="SODIUM_GLUTAMATE SYMPORTER"/>
    <property type="match status" value="1"/>
</dbReference>
<dbReference type="InterPro" id="IPR006037">
    <property type="entry name" value="RCK_C"/>
</dbReference>
<dbReference type="GO" id="GO:0016020">
    <property type="term" value="C:membrane"/>
    <property type="evidence" value="ECO:0007669"/>
    <property type="project" value="UniProtKB-SubCell"/>
</dbReference>
<dbReference type="GO" id="GO:0006813">
    <property type="term" value="P:potassium ion transport"/>
    <property type="evidence" value="ECO:0007669"/>
    <property type="project" value="UniProtKB-KW"/>
</dbReference>
<evidence type="ECO:0000313" key="11">
    <source>
        <dbReference type="Proteomes" id="UP000244925"/>
    </source>
</evidence>
<dbReference type="InterPro" id="IPR006153">
    <property type="entry name" value="Cation/H_exchanger_TM"/>
</dbReference>
<dbReference type="GeneID" id="93424362"/>
<dbReference type="PROSITE" id="PS51202">
    <property type="entry name" value="RCK_C"/>
    <property type="match status" value="2"/>
</dbReference>
<feature type="transmembrane region" description="Helical" evidence="8">
    <location>
        <begin position="231"/>
        <end position="259"/>
    </location>
</feature>
<comment type="caution">
    <text evidence="10">The sequence shown here is derived from an EMBL/GenBank/DDBJ whole genome shotgun (WGS) entry which is preliminary data.</text>
</comment>
<feature type="transmembrane region" description="Helical" evidence="8">
    <location>
        <begin position="70"/>
        <end position="89"/>
    </location>
</feature>
<feature type="transmembrane region" description="Helical" evidence="8">
    <location>
        <begin position="101"/>
        <end position="123"/>
    </location>
</feature>
<evidence type="ECO:0000313" key="10">
    <source>
        <dbReference type="EMBL" id="PWB09840.1"/>
    </source>
</evidence>
<feature type="transmembrane region" description="Helical" evidence="8">
    <location>
        <begin position="508"/>
        <end position="527"/>
    </location>
</feature>
<evidence type="ECO:0000256" key="5">
    <source>
        <dbReference type="ARBA" id="ARBA00022692"/>
    </source>
</evidence>
<gene>
    <name evidence="10" type="ORF">C5O25_01120</name>
</gene>
<dbReference type="Proteomes" id="UP000244925">
    <property type="component" value="Unassembled WGS sequence"/>
</dbReference>
<evidence type="ECO:0000256" key="6">
    <source>
        <dbReference type="ARBA" id="ARBA00022989"/>
    </source>
</evidence>
<feature type="transmembrane region" description="Helical" evidence="8">
    <location>
        <begin position="341"/>
        <end position="361"/>
    </location>
</feature>
<dbReference type="Gene3D" id="1.20.1530.20">
    <property type="match status" value="1"/>
</dbReference>
<feature type="domain" description="RCK C-terminal" evidence="9">
    <location>
        <begin position="579"/>
        <end position="664"/>
    </location>
</feature>
<dbReference type="AlphaFoldDB" id="A0A2V1J446"/>
<feature type="domain" description="RCK C-terminal" evidence="9">
    <location>
        <begin position="668"/>
        <end position="746"/>
    </location>
</feature>
<feature type="transmembrane region" description="Helical" evidence="8">
    <location>
        <begin position="304"/>
        <end position="329"/>
    </location>
</feature>
<feature type="transmembrane region" description="Helical" evidence="8">
    <location>
        <begin position="196"/>
        <end position="219"/>
    </location>
</feature>
<dbReference type="Pfam" id="PF02080">
    <property type="entry name" value="TrkA_C"/>
    <property type="match status" value="2"/>
</dbReference>
<evidence type="ECO:0000256" key="7">
    <source>
        <dbReference type="ARBA" id="ARBA00023136"/>
    </source>
</evidence>
<dbReference type="EMBL" id="PUBV01000001">
    <property type="protein sequence ID" value="PWB09840.1"/>
    <property type="molecule type" value="Genomic_DNA"/>
</dbReference>
<proteinExistence type="inferred from homology"/>
<feature type="transmembrane region" description="Helical" evidence="8">
    <location>
        <begin position="129"/>
        <end position="148"/>
    </location>
</feature>
<accession>A0A2V1J446</accession>
<dbReference type="PANTHER" id="PTHR42751">
    <property type="entry name" value="SODIUM/HYDROGEN EXCHANGER FAMILY/TRKA DOMAIN PROTEIN"/>
    <property type="match status" value="1"/>
</dbReference>
<feature type="transmembrane region" description="Helical" evidence="8">
    <location>
        <begin position="533"/>
        <end position="553"/>
    </location>
</feature>
<keyword evidence="4" id="KW-0630">Potassium</keyword>
<organism evidence="10 11">
    <name type="scientific">Paramuribaculum intestinale</name>
    <dbReference type="NCBI Taxonomy" id="2094151"/>
    <lineage>
        <taxon>Bacteria</taxon>
        <taxon>Pseudomonadati</taxon>
        <taxon>Bacteroidota</taxon>
        <taxon>Bacteroidia</taxon>
        <taxon>Bacteroidales</taxon>
        <taxon>Muribaculaceae</taxon>
        <taxon>Paramuribaculum</taxon>
    </lineage>
</organism>
<feature type="transmembrane region" description="Helical" evidence="8">
    <location>
        <begin position="160"/>
        <end position="184"/>
    </location>
</feature>
<evidence type="ECO:0000256" key="1">
    <source>
        <dbReference type="ARBA" id="ARBA00004141"/>
    </source>
</evidence>
<keyword evidence="6 8" id="KW-1133">Transmembrane helix</keyword>
<dbReference type="RefSeq" id="WP_107034892.1">
    <property type="nucleotide sequence ID" value="NZ_CAPRYV010000009.1"/>
</dbReference>
<comment type="subcellular location">
    <subcellularLocation>
        <location evidence="1">Membrane</location>
        <topology evidence="1">Multi-pass membrane protein</topology>
    </subcellularLocation>
</comment>
<feature type="transmembrane region" description="Helical" evidence="8">
    <location>
        <begin position="41"/>
        <end position="58"/>
    </location>
</feature>
<dbReference type="Pfam" id="PF00999">
    <property type="entry name" value="Na_H_Exchanger"/>
    <property type="match status" value="1"/>
</dbReference>
<feature type="transmembrane region" description="Helical" evidence="8">
    <location>
        <begin position="367"/>
        <end position="387"/>
    </location>
</feature>
<reference evidence="11" key="1">
    <citation type="submission" date="2018-02" db="EMBL/GenBank/DDBJ databases">
        <authorList>
            <person name="Clavel T."/>
            <person name="Strowig T."/>
        </authorList>
    </citation>
    <scope>NUCLEOTIDE SEQUENCE [LARGE SCALE GENOMIC DNA]</scope>
    <source>
        <strain evidence="11">DSM 100764</strain>
    </source>
</reference>
<evidence type="ECO:0000256" key="3">
    <source>
        <dbReference type="ARBA" id="ARBA00022448"/>
    </source>
</evidence>
<name>A0A2V1J446_9BACT</name>
<comment type="similarity">
    <text evidence="2">Belongs to the monovalent cation:proton antiporter 2 (CPA2) transporter (TC 2.A.37) family.</text>
</comment>
<feature type="transmembrane region" description="Helical" evidence="8">
    <location>
        <begin position="16"/>
        <end position="34"/>
    </location>
</feature>
<dbReference type="GO" id="GO:0008324">
    <property type="term" value="F:monoatomic cation transmembrane transporter activity"/>
    <property type="evidence" value="ECO:0007669"/>
    <property type="project" value="InterPro"/>
</dbReference>
<protein>
    <submittedName>
        <fullName evidence="10">Sodium:proton antiporter</fullName>
    </submittedName>
</protein>
<feature type="transmembrane region" description="Helical" evidence="8">
    <location>
        <begin position="433"/>
        <end position="454"/>
    </location>
</feature>
<keyword evidence="4" id="KW-0633">Potassium transport</keyword>
<dbReference type="GO" id="GO:0015297">
    <property type="term" value="F:antiporter activity"/>
    <property type="evidence" value="ECO:0007669"/>
    <property type="project" value="InterPro"/>
</dbReference>
<dbReference type="Gene3D" id="3.30.70.1450">
    <property type="entry name" value="Regulator of K+ conductance, C-terminal domain"/>
    <property type="match status" value="2"/>
</dbReference>
<dbReference type="SUPFAM" id="SSF116726">
    <property type="entry name" value="TrkA C-terminal domain-like"/>
    <property type="match status" value="2"/>
</dbReference>
<keyword evidence="7 8" id="KW-0472">Membrane</keyword>
<evidence type="ECO:0000256" key="8">
    <source>
        <dbReference type="SAM" id="Phobius"/>
    </source>
</evidence>
<keyword evidence="5 8" id="KW-0812">Transmembrane</keyword>
<dbReference type="GO" id="GO:1902600">
    <property type="term" value="P:proton transmembrane transport"/>
    <property type="evidence" value="ECO:0007669"/>
    <property type="project" value="InterPro"/>
</dbReference>
<keyword evidence="3" id="KW-0813">Transport</keyword>
<evidence type="ECO:0000256" key="2">
    <source>
        <dbReference type="ARBA" id="ARBA00005551"/>
    </source>
</evidence>